<feature type="transmembrane region" description="Helical" evidence="4">
    <location>
        <begin position="304"/>
        <end position="326"/>
    </location>
</feature>
<dbReference type="PANTHER" id="PTHR11360">
    <property type="entry name" value="MONOCARBOXYLATE TRANSPORTER"/>
    <property type="match status" value="1"/>
</dbReference>
<keyword evidence="6" id="KW-1185">Reference proteome</keyword>
<proteinExistence type="inferred from homology"/>
<keyword evidence="4" id="KW-1133">Transmembrane helix</keyword>
<feature type="compositionally biased region" description="Basic and acidic residues" evidence="3">
    <location>
        <begin position="1"/>
        <end position="11"/>
    </location>
</feature>
<name>A0AAF0Y3B3_9TREE</name>
<dbReference type="GeneID" id="87806303"/>
<organism evidence="5 6">
    <name type="scientific">Vanrija pseudolonga</name>
    <dbReference type="NCBI Taxonomy" id="143232"/>
    <lineage>
        <taxon>Eukaryota</taxon>
        <taxon>Fungi</taxon>
        <taxon>Dikarya</taxon>
        <taxon>Basidiomycota</taxon>
        <taxon>Agaricomycotina</taxon>
        <taxon>Tremellomycetes</taxon>
        <taxon>Trichosporonales</taxon>
        <taxon>Trichosporonaceae</taxon>
        <taxon>Vanrija</taxon>
    </lineage>
</organism>
<feature type="transmembrane region" description="Helical" evidence="4">
    <location>
        <begin position="438"/>
        <end position="456"/>
    </location>
</feature>
<feature type="transmembrane region" description="Helical" evidence="4">
    <location>
        <begin position="100"/>
        <end position="122"/>
    </location>
</feature>
<reference evidence="5" key="1">
    <citation type="submission" date="2023-10" db="EMBL/GenBank/DDBJ databases">
        <authorList>
            <person name="Noh H."/>
        </authorList>
    </citation>
    <scope>NUCLEOTIDE SEQUENCE</scope>
    <source>
        <strain evidence="5">DUCC4014</strain>
    </source>
</reference>
<feature type="transmembrane region" description="Helical" evidence="4">
    <location>
        <begin position="156"/>
        <end position="179"/>
    </location>
</feature>
<comment type="subcellular location">
    <subcellularLocation>
        <location evidence="1">Membrane</location>
        <topology evidence="1">Multi-pass membrane protein</topology>
    </subcellularLocation>
</comment>
<dbReference type="PANTHER" id="PTHR11360:SF287">
    <property type="entry name" value="MFS MONOCARBOXYLATE TRANSPORTER"/>
    <property type="match status" value="1"/>
</dbReference>
<dbReference type="Gene3D" id="1.20.1250.20">
    <property type="entry name" value="MFS general substrate transporter like domains"/>
    <property type="match status" value="1"/>
</dbReference>
<feature type="transmembrane region" description="Helical" evidence="4">
    <location>
        <begin position="134"/>
        <end position="150"/>
    </location>
</feature>
<keyword evidence="4" id="KW-0812">Transmembrane</keyword>
<evidence type="ECO:0000313" key="5">
    <source>
        <dbReference type="EMBL" id="WOO79533.1"/>
    </source>
</evidence>
<comment type="similarity">
    <text evidence="2">Belongs to the major facilitator superfamily. Monocarboxylate porter (TC 2.A.1.13) family.</text>
</comment>
<accession>A0AAF0Y3B3</accession>
<dbReference type="InterPro" id="IPR050327">
    <property type="entry name" value="Proton-linked_MCT"/>
</dbReference>
<feature type="compositionally biased region" description="Polar residues" evidence="3">
    <location>
        <begin position="26"/>
        <end position="37"/>
    </location>
</feature>
<feature type="transmembrane region" description="Helical" evidence="4">
    <location>
        <begin position="390"/>
        <end position="409"/>
    </location>
</feature>
<gene>
    <name evidence="5" type="primary">asaE_3</name>
    <name evidence="5" type="ORF">LOC62_02G003057</name>
</gene>
<feature type="transmembrane region" description="Helical" evidence="4">
    <location>
        <begin position="267"/>
        <end position="284"/>
    </location>
</feature>
<dbReference type="GO" id="GO:0022857">
    <property type="term" value="F:transmembrane transporter activity"/>
    <property type="evidence" value="ECO:0007669"/>
    <property type="project" value="InterPro"/>
</dbReference>
<dbReference type="RefSeq" id="XP_062625565.1">
    <property type="nucleotide sequence ID" value="XM_062769581.1"/>
</dbReference>
<dbReference type="SUPFAM" id="SSF103473">
    <property type="entry name" value="MFS general substrate transporter"/>
    <property type="match status" value="1"/>
</dbReference>
<dbReference type="Proteomes" id="UP000827549">
    <property type="component" value="Chromosome 2"/>
</dbReference>
<evidence type="ECO:0000256" key="1">
    <source>
        <dbReference type="ARBA" id="ARBA00004141"/>
    </source>
</evidence>
<feature type="region of interest" description="Disordered" evidence="3">
    <location>
        <begin position="1"/>
        <end position="37"/>
    </location>
</feature>
<feature type="transmembrane region" description="Helical" evidence="4">
    <location>
        <begin position="191"/>
        <end position="208"/>
    </location>
</feature>
<evidence type="ECO:0000256" key="2">
    <source>
        <dbReference type="ARBA" id="ARBA00006727"/>
    </source>
</evidence>
<evidence type="ECO:0000313" key="6">
    <source>
        <dbReference type="Proteomes" id="UP000827549"/>
    </source>
</evidence>
<dbReference type="EMBL" id="CP086715">
    <property type="protein sequence ID" value="WOO79533.1"/>
    <property type="molecule type" value="Genomic_DNA"/>
</dbReference>
<dbReference type="GO" id="GO:0016020">
    <property type="term" value="C:membrane"/>
    <property type="evidence" value="ECO:0007669"/>
    <property type="project" value="UniProtKB-SubCell"/>
</dbReference>
<dbReference type="InterPro" id="IPR011701">
    <property type="entry name" value="MFS"/>
</dbReference>
<protein>
    <submittedName>
        <fullName evidence="5">MFS transporter asaE</fullName>
    </submittedName>
</protein>
<dbReference type="AlphaFoldDB" id="A0AAF0Y3B3"/>
<evidence type="ECO:0000256" key="4">
    <source>
        <dbReference type="SAM" id="Phobius"/>
    </source>
</evidence>
<feature type="transmembrane region" description="Helical" evidence="4">
    <location>
        <begin position="358"/>
        <end position="378"/>
    </location>
</feature>
<feature type="transmembrane region" description="Helical" evidence="4">
    <location>
        <begin position="63"/>
        <end position="88"/>
    </location>
</feature>
<dbReference type="InterPro" id="IPR036259">
    <property type="entry name" value="MFS_trans_sf"/>
</dbReference>
<dbReference type="Pfam" id="PF07690">
    <property type="entry name" value="MFS_1"/>
    <property type="match status" value="1"/>
</dbReference>
<sequence length="458" mass="48308">MTTRTETKADEIELGVYGEPQAGPSVPTTPGNGSTTTLDAATATGREVASLPPVNGGRAAWSFLIAATVIETVIFGIPFSIGVLHNYWATHMFPGDEATLTLAATLQTGLIYMTIAILGPILTAFPHLGRASQILGLIVSTLGFIASAFVTSAPQLIGTMGVMFPFASALYLPCATLLFEWFHKRRGMAGGILYSGTGLGGTIMPFIMDALLTRFGYKATMISVGVAYFVLNAIGLLFVRRRIPLPSRRGAVRPARQRIDWQVARSWAFWSGFLVLFLSSLGNFNPTLWMPTFADTVGATKPGGVALVSIMNAASVPGLLITGWLSDRFPAKVIVFFNCLIGALAALLPWGLGTSSAPLIVFSIVWGLTALSFSSLWTPLITRICQDDPALPGVIFAVFAFLRGIGNFTSGPVSTQLLKSGGFKGAVGAYGSTNFGPVLVYTAVTVFAAAIAGAFFPA</sequence>
<keyword evidence="4" id="KW-0472">Membrane</keyword>
<feature type="transmembrane region" description="Helical" evidence="4">
    <location>
        <begin position="220"/>
        <end position="239"/>
    </location>
</feature>
<evidence type="ECO:0000256" key="3">
    <source>
        <dbReference type="SAM" id="MobiDB-lite"/>
    </source>
</evidence>
<feature type="transmembrane region" description="Helical" evidence="4">
    <location>
        <begin position="333"/>
        <end position="352"/>
    </location>
</feature>